<evidence type="ECO:0000313" key="2">
    <source>
        <dbReference type="EMBL" id="CAG35099.1"/>
    </source>
</evidence>
<sequence length="142" mass="15753">MEVVVKYFKMLTMLMVLLLAGSAVAMDMKGETFSHKATVDGVMAEFEVMSLASMNMTDPDGNTHHIMAVFKKDGKNMTGLVGKVKVISPSKKSQVLNLDSYPGGNYAAKFVVDEMGDWGVICQFKDEAGVHTVKFWYPYHKM</sequence>
<keyword evidence="3" id="KW-1185">Reference proteome</keyword>
<dbReference type="KEGG" id="dps:DP0370"/>
<feature type="chain" id="PRO_5004270735" description="YtkA-like domain-containing protein" evidence="1">
    <location>
        <begin position="26"/>
        <end position="142"/>
    </location>
</feature>
<organism evidence="2 3">
    <name type="scientific">Desulfotalea psychrophila (strain LSv54 / DSM 12343)</name>
    <dbReference type="NCBI Taxonomy" id="177439"/>
    <lineage>
        <taxon>Bacteria</taxon>
        <taxon>Pseudomonadati</taxon>
        <taxon>Thermodesulfobacteriota</taxon>
        <taxon>Desulfobulbia</taxon>
        <taxon>Desulfobulbales</taxon>
        <taxon>Desulfocapsaceae</taxon>
        <taxon>Desulfotalea</taxon>
    </lineage>
</organism>
<dbReference type="Proteomes" id="UP000000602">
    <property type="component" value="Chromosome"/>
</dbReference>
<dbReference type="EMBL" id="CR522870">
    <property type="protein sequence ID" value="CAG35099.1"/>
    <property type="molecule type" value="Genomic_DNA"/>
</dbReference>
<evidence type="ECO:0008006" key="4">
    <source>
        <dbReference type="Google" id="ProtNLM"/>
    </source>
</evidence>
<gene>
    <name evidence="2" type="ordered locus">DP0370</name>
</gene>
<feature type="signal peptide" evidence="1">
    <location>
        <begin position="1"/>
        <end position="25"/>
    </location>
</feature>
<protein>
    <recommendedName>
        <fullName evidence="4">YtkA-like domain-containing protein</fullName>
    </recommendedName>
</protein>
<evidence type="ECO:0000313" key="3">
    <source>
        <dbReference type="Proteomes" id="UP000000602"/>
    </source>
</evidence>
<evidence type="ECO:0000256" key="1">
    <source>
        <dbReference type="SAM" id="SignalP"/>
    </source>
</evidence>
<reference evidence="3" key="1">
    <citation type="journal article" date="2004" name="Environ. Microbiol.">
        <title>The genome of Desulfotalea psychrophila, a sulfate-reducing bacterium from permanently cold Arctic sediments.</title>
        <authorList>
            <person name="Rabus R."/>
            <person name="Ruepp A."/>
            <person name="Frickey T."/>
            <person name="Rattei T."/>
            <person name="Fartmann B."/>
            <person name="Stark M."/>
            <person name="Bauer M."/>
            <person name="Zibat A."/>
            <person name="Lombardot T."/>
            <person name="Becker I."/>
            <person name="Amann J."/>
            <person name="Gellner K."/>
            <person name="Teeling H."/>
            <person name="Leuschner W.D."/>
            <person name="Gloeckner F.-O."/>
            <person name="Lupas A.N."/>
            <person name="Amann R."/>
            <person name="Klenk H.-P."/>
        </authorList>
    </citation>
    <scope>NUCLEOTIDE SEQUENCE [LARGE SCALE GENOMIC DNA]</scope>
    <source>
        <strain evidence="3">DSM 12343 / LSv54</strain>
    </source>
</reference>
<dbReference type="STRING" id="177439.DP0370"/>
<dbReference type="AlphaFoldDB" id="Q6ARC5"/>
<keyword evidence="1" id="KW-0732">Signal</keyword>
<dbReference type="HOGENOM" id="CLU_1812692_0_0_7"/>
<name>Q6ARC5_DESPS</name>
<proteinExistence type="predicted"/>
<accession>Q6ARC5</accession>